<protein>
    <recommendedName>
        <fullName evidence="4">Carboxyltransferase domain-containing protein</fullName>
    </recommendedName>
</protein>
<dbReference type="PANTHER" id="PTHR43309:SF4">
    <property type="entry name" value="CARBOXYLTRANSFERASE DOMAIN-CONTAINING PROTEIN"/>
    <property type="match status" value="1"/>
</dbReference>
<evidence type="ECO:0000256" key="2">
    <source>
        <dbReference type="ARBA" id="ARBA00022801"/>
    </source>
</evidence>
<dbReference type="SUPFAM" id="SSF50891">
    <property type="entry name" value="Cyclophilin-like"/>
    <property type="match status" value="1"/>
</dbReference>
<feature type="domain" description="Carboxyltransferase" evidence="4">
    <location>
        <begin position="14"/>
        <end position="299"/>
    </location>
</feature>
<dbReference type="Pfam" id="PF02626">
    <property type="entry name" value="CT_A_B"/>
    <property type="match status" value="1"/>
</dbReference>
<dbReference type="SMART" id="SM00797">
    <property type="entry name" value="AHS2"/>
    <property type="match status" value="1"/>
</dbReference>
<keyword evidence="1" id="KW-0547">Nucleotide-binding</keyword>
<comment type="caution">
    <text evidence="5">The sequence shown here is derived from an EMBL/GenBank/DDBJ whole genome shotgun (WGS) entry which is preliminary data.</text>
</comment>
<dbReference type="InterPro" id="IPR029000">
    <property type="entry name" value="Cyclophilin-like_dom_sf"/>
</dbReference>
<accession>A0A1T1HGC1</accession>
<dbReference type="PANTHER" id="PTHR43309">
    <property type="entry name" value="5-OXOPROLINASE SUBUNIT C"/>
    <property type="match status" value="1"/>
</dbReference>
<keyword evidence="2" id="KW-0378">Hydrolase</keyword>
<dbReference type="NCBIfam" id="TIGR00724">
    <property type="entry name" value="urea_amlyse_rel"/>
    <property type="match status" value="1"/>
</dbReference>
<reference evidence="5" key="1">
    <citation type="submission" date="2017-02" db="EMBL/GenBank/DDBJ databases">
        <title>Draft Genome Sequence of the Salt Water Bacterium Oceanospirillum linum ATCC 11336.</title>
        <authorList>
            <person name="Trachtenberg A.M."/>
            <person name="Carney J.G."/>
            <person name="Linnane J.D."/>
            <person name="Rheaume B.A."/>
            <person name="Pitts N.L."/>
            <person name="Mykles D.L."/>
            <person name="Maclea K.S."/>
        </authorList>
    </citation>
    <scope>NUCLEOTIDE SEQUENCE [LARGE SCALE GENOMIC DNA]</scope>
    <source>
        <strain evidence="5">ATCC 11336</strain>
    </source>
</reference>
<dbReference type="InterPro" id="IPR003778">
    <property type="entry name" value="CT_A_B"/>
</dbReference>
<sequence>MSQLQDAGRIGFQHVGLTTGGPLDEHAFLWGNHLLKNPWNAPAVEVSFGGLKLQAQVDTLIAVTGADLAPTLNGQPVANWQVIPVRAGDRLEFGYPRSGTRAYLAVKGGFQVKPCFGSVATVQREQMGGLTGEGKLLNFGDCLPCDEQEHRKDPQLQKLIGKRVSNNYLPDYSENLVLRVIAGYQYNQFPAEQLERFFSEEYQISPDSDRMGVRLQGTPIKALQSGITSEGIALGAIQVPPDGQPIVLMRDRQTIGGYPKLGCVYPPDTGQLAQRHPNTKVRFELMSCHGAQQDLMRFYRYFRKA</sequence>
<keyword evidence="6" id="KW-1185">Reference proteome</keyword>
<gene>
    <name evidence="5" type="ORF">BTA35_0201070</name>
</gene>
<evidence type="ECO:0000256" key="3">
    <source>
        <dbReference type="ARBA" id="ARBA00022840"/>
    </source>
</evidence>
<name>A0A1T1HGC1_OCELI</name>
<dbReference type="GO" id="GO:0005524">
    <property type="term" value="F:ATP binding"/>
    <property type="evidence" value="ECO:0007669"/>
    <property type="project" value="UniProtKB-KW"/>
</dbReference>
<proteinExistence type="predicted"/>
<evidence type="ECO:0000313" key="5">
    <source>
        <dbReference type="EMBL" id="OOV88888.1"/>
    </source>
</evidence>
<dbReference type="Proteomes" id="UP000190064">
    <property type="component" value="Unassembled WGS sequence"/>
</dbReference>
<keyword evidence="3" id="KW-0067">ATP-binding</keyword>
<dbReference type="AlphaFoldDB" id="A0A1T1HGC1"/>
<evidence type="ECO:0000259" key="4">
    <source>
        <dbReference type="SMART" id="SM00797"/>
    </source>
</evidence>
<dbReference type="Gene3D" id="2.40.100.10">
    <property type="entry name" value="Cyclophilin-like"/>
    <property type="match status" value="1"/>
</dbReference>
<dbReference type="EMBL" id="MTSD02000001">
    <property type="protein sequence ID" value="OOV88888.1"/>
    <property type="molecule type" value="Genomic_DNA"/>
</dbReference>
<dbReference type="GO" id="GO:0016787">
    <property type="term" value="F:hydrolase activity"/>
    <property type="evidence" value="ECO:0007669"/>
    <property type="project" value="UniProtKB-KW"/>
</dbReference>
<dbReference type="STRING" id="966.BTA35_0201070"/>
<organism evidence="5 6">
    <name type="scientific">Oceanospirillum linum</name>
    <dbReference type="NCBI Taxonomy" id="966"/>
    <lineage>
        <taxon>Bacteria</taxon>
        <taxon>Pseudomonadati</taxon>
        <taxon>Pseudomonadota</taxon>
        <taxon>Gammaproteobacteria</taxon>
        <taxon>Oceanospirillales</taxon>
        <taxon>Oceanospirillaceae</taxon>
        <taxon>Oceanospirillum</taxon>
    </lineage>
</organism>
<dbReference type="InterPro" id="IPR052708">
    <property type="entry name" value="PxpC"/>
</dbReference>
<evidence type="ECO:0000313" key="6">
    <source>
        <dbReference type="Proteomes" id="UP000190064"/>
    </source>
</evidence>
<evidence type="ECO:0000256" key="1">
    <source>
        <dbReference type="ARBA" id="ARBA00022741"/>
    </source>
</evidence>